<comment type="caution">
    <text evidence="2">The sequence shown here is derived from an EMBL/GenBank/DDBJ whole genome shotgun (WGS) entry which is preliminary data.</text>
</comment>
<accession>A0ABT9W562</accession>
<evidence type="ECO:0000313" key="2">
    <source>
        <dbReference type="EMBL" id="MDQ0168212.1"/>
    </source>
</evidence>
<evidence type="ECO:0000313" key="3">
    <source>
        <dbReference type="Proteomes" id="UP001235840"/>
    </source>
</evidence>
<keyword evidence="3" id="KW-1185">Reference proteome</keyword>
<reference evidence="2 3" key="1">
    <citation type="submission" date="2023-07" db="EMBL/GenBank/DDBJ databases">
        <title>Genomic Encyclopedia of Type Strains, Phase IV (KMG-IV): sequencing the most valuable type-strain genomes for metagenomic binning, comparative biology and taxonomic classification.</title>
        <authorList>
            <person name="Goeker M."/>
        </authorList>
    </citation>
    <scope>NUCLEOTIDE SEQUENCE [LARGE SCALE GENOMIC DNA]</scope>
    <source>
        <strain evidence="2 3">DSM 12751</strain>
    </source>
</reference>
<name>A0ABT9W562_9BACI</name>
<protein>
    <submittedName>
        <fullName evidence="2">Uncharacterized protein</fullName>
    </submittedName>
</protein>
<dbReference type="RefSeq" id="WP_307397780.1">
    <property type="nucleotide sequence ID" value="NZ_BAAADK010000020.1"/>
</dbReference>
<sequence length="134" mass="15970">MNIYDALKNVRDWKKREYFKWKHDIRYDQRLEKKTEEQFLKSVDKKTMNPYLAWERSPEYKGLLAIYLDSRMANDLEEIYSVVSTKAKEGDSNSVKLFLSLHKEIQQHAKNADKAFKDISDNDETEDEDDGLEL</sequence>
<dbReference type="EMBL" id="JAUSTY010000025">
    <property type="protein sequence ID" value="MDQ0168212.1"/>
    <property type="molecule type" value="Genomic_DNA"/>
</dbReference>
<evidence type="ECO:0000256" key="1">
    <source>
        <dbReference type="SAM" id="MobiDB-lite"/>
    </source>
</evidence>
<dbReference type="Proteomes" id="UP001235840">
    <property type="component" value="Unassembled WGS sequence"/>
</dbReference>
<feature type="compositionally biased region" description="Acidic residues" evidence="1">
    <location>
        <begin position="121"/>
        <end position="134"/>
    </location>
</feature>
<gene>
    <name evidence="2" type="ORF">J2S11_004164</name>
</gene>
<organism evidence="2 3">
    <name type="scientific">Caldalkalibacillus horti</name>
    <dbReference type="NCBI Taxonomy" id="77523"/>
    <lineage>
        <taxon>Bacteria</taxon>
        <taxon>Bacillati</taxon>
        <taxon>Bacillota</taxon>
        <taxon>Bacilli</taxon>
        <taxon>Bacillales</taxon>
        <taxon>Bacillaceae</taxon>
        <taxon>Caldalkalibacillus</taxon>
    </lineage>
</organism>
<feature type="region of interest" description="Disordered" evidence="1">
    <location>
        <begin position="112"/>
        <end position="134"/>
    </location>
</feature>
<proteinExistence type="predicted"/>